<dbReference type="AlphaFoldDB" id="A0A1S0TGT6"/>
<organism evidence="2">
    <name type="scientific">Loa loa</name>
    <name type="common">Eye worm</name>
    <name type="synonym">Filaria loa</name>
    <dbReference type="NCBI Taxonomy" id="7209"/>
    <lineage>
        <taxon>Eukaryota</taxon>
        <taxon>Metazoa</taxon>
        <taxon>Ecdysozoa</taxon>
        <taxon>Nematoda</taxon>
        <taxon>Chromadorea</taxon>
        <taxon>Rhabditida</taxon>
        <taxon>Spirurina</taxon>
        <taxon>Spiruromorpha</taxon>
        <taxon>Filarioidea</taxon>
        <taxon>Onchocercidae</taxon>
        <taxon>Loa</taxon>
    </lineage>
</organism>
<dbReference type="EMBL" id="JH713666">
    <property type="protein sequence ID" value="EFO13348.1"/>
    <property type="molecule type" value="Genomic_DNA"/>
</dbReference>
<dbReference type="RefSeq" id="XP_003150721.1">
    <property type="nucleotide sequence ID" value="XM_003150673.1"/>
</dbReference>
<evidence type="ECO:0000313" key="2">
    <source>
        <dbReference type="EMBL" id="EFO13348.1"/>
    </source>
</evidence>
<keyword evidence="1" id="KW-0472">Membrane</keyword>
<keyword evidence="1" id="KW-1133">Transmembrane helix</keyword>
<gene>
    <name evidence="2" type="ORF">LOAG_15182</name>
</gene>
<protein>
    <submittedName>
        <fullName evidence="2">Uncharacterized protein</fullName>
    </submittedName>
</protein>
<dbReference type="GeneID" id="9952669"/>
<sequence>SALKTLHMTTCHPTAKKVVKGGFMHFSESLQPVTIAVIVRSACLLWLLYDGATPR</sequence>
<keyword evidence="1" id="KW-0812">Transmembrane</keyword>
<feature type="non-terminal residue" evidence="2">
    <location>
        <position position="1"/>
    </location>
</feature>
<dbReference type="CTD" id="9952669"/>
<dbReference type="InParanoid" id="A0A1S0TGT6"/>
<dbReference type="KEGG" id="loa:LOAG_15182"/>
<evidence type="ECO:0000256" key="1">
    <source>
        <dbReference type="SAM" id="Phobius"/>
    </source>
</evidence>
<feature type="transmembrane region" description="Helical" evidence="1">
    <location>
        <begin position="30"/>
        <end position="49"/>
    </location>
</feature>
<proteinExistence type="predicted"/>
<accession>A0A1S0TGT6</accession>
<reference evidence="2" key="1">
    <citation type="submission" date="2012-04" db="EMBL/GenBank/DDBJ databases">
        <title>The Genome Sequence of Loa loa.</title>
        <authorList>
            <consortium name="The Broad Institute Genome Sequencing Platform"/>
            <consortium name="Broad Institute Genome Sequencing Center for Infectious Disease"/>
            <person name="Nutman T.B."/>
            <person name="Fink D.L."/>
            <person name="Russ C."/>
            <person name="Young S."/>
            <person name="Zeng Q."/>
            <person name="Gargeya S."/>
            <person name="Alvarado L."/>
            <person name="Berlin A."/>
            <person name="Chapman S.B."/>
            <person name="Chen Z."/>
            <person name="Freedman E."/>
            <person name="Gellesch M."/>
            <person name="Goldberg J."/>
            <person name="Griggs A."/>
            <person name="Gujja S."/>
            <person name="Heilman E.R."/>
            <person name="Heiman D."/>
            <person name="Howarth C."/>
            <person name="Mehta T."/>
            <person name="Neiman D."/>
            <person name="Pearson M."/>
            <person name="Roberts A."/>
            <person name="Saif S."/>
            <person name="Shea T."/>
            <person name="Shenoy N."/>
            <person name="Sisk P."/>
            <person name="Stolte C."/>
            <person name="Sykes S."/>
            <person name="White J."/>
            <person name="Yandava C."/>
            <person name="Haas B."/>
            <person name="Henn M.R."/>
            <person name="Nusbaum C."/>
            <person name="Birren B."/>
        </authorList>
    </citation>
    <scope>NUCLEOTIDE SEQUENCE [LARGE SCALE GENOMIC DNA]</scope>
</reference>
<name>A0A1S0TGT6_LOALO</name>